<dbReference type="Proteomes" id="UP000581206">
    <property type="component" value="Unassembled WGS sequence"/>
</dbReference>
<dbReference type="AlphaFoldDB" id="A0A7X6KY15"/>
<accession>A0A7X6KY15</accession>
<feature type="region of interest" description="Disordered" evidence="1">
    <location>
        <begin position="255"/>
        <end position="274"/>
    </location>
</feature>
<comment type="caution">
    <text evidence="2">The sequence shown here is derived from an EMBL/GenBank/DDBJ whole genome shotgun (WGS) entry which is preliminary data.</text>
</comment>
<gene>
    <name evidence="2" type="ORF">HGA03_16660</name>
</gene>
<dbReference type="EMBL" id="JAAXOX010000014">
    <property type="protein sequence ID" value="NKY24300.1"/>
    <property type="molecule type" value="Genomic_DNA"/>
</dbReference>
<reference evidence="2 3" key="1">
    <citation type="submission" date="2020-04" db="EMBL/GenBank/DDBJ databases">
        <title>MicrobeNet Type strains.</title>
        <authorList>
            <person name="Nicholson A.C."/>
        </authorList>
    </citation>
    <scope>NUCLEOTIDE SEQUENCE [LARGE SCALE GENOMIC DNA]</scope>
    <source>
        <strain evidence="2 3">ATCC BAA-788</strain>
    </source>
</reference>
<organism evidence="2 3">
    <name type="scientific">Cellulomonas denverensis</name>
    <dbReference type="NCBI Taxonomy" id="264297"/>
    <lineage>
        <taxon>Bacteria</taxon>
        <taxon>Bacillati</taxon>
        <taxon>Actinomycetota</taxon>
        <taxon>Actinomycetes</taxon>
        <taxon>Micrococcales</taxon>
        <taxon>Cellulomonadaceae</taxon>
        <taxon>Cellulomonas</taxon>
    </lineage>
</organism>
<evidence type="ECO:0000313" key="3">
    <source>
        <dbReference type="Proteomes" id="UP000581206"/>
    </source>
</evidence>
<proteinExistence type="predicted"/>
<dbReference type="RefSeq" id="WP_168631435.1">
    <property type="nucleotide sequence ID" value="NZ_JAAXOX010000014.1"/>
</dbReference>
<feature type="compositionally biased region" description="Basic and acidic residues" evidence="1">
    <location>
        <begin position="255"/>
        <end position="268"/>
    </location>
</feature>
<protein>
    <submittedName>
        <fullName evidence="2">Uncharacterized protein</fullName>
    </submittedName>
</protein>
<keyword evidence="3" id="KW-1185">Reference proteome</keyword>
<name>A0A7X6KY15_9CELL</name>
<sequence>MTTTYADDCARAATQQGIAAIALALAVREIPATIEQTGGMTMVATVHLPDDTVLTFTQDGPTTLAAQCTSAQWEGSQDVEDQHVHEFPTLDDAVTWAQTRRAHSEAAAWLTLITRVATGIGLTGERTRTGADGEVEVAWTWPSGNTHCAVTMGIDKCCGPTFNVRAYDDQEYAEPHFERTVHDPRAVLHALADARRVERSVPFGIASDHDGEQTVVVVFDVFATTHHDAAVHVLRRLTDADLTGHDIDAFWFPEPQDKPIDGNDRDAMTLRPLS</sequence>
<evidence type="ECO:0000313" key="2">
    <source>
        <dbReference type="EMBL" id="NKY24300.1"/>
    </source>
</evidence>
<evidence type="ECO:0000256" key="1">
    <source>
        <dbReference type="SAM" id="MobiDB-lite"/>
    </source>
</evidence>